<dbReference type="HOGENOM" id="CLU_014546_6_0_1"/>
<dbReference type="InterPro" id="IPR050317">
    <property type="entry name" value="Plant_Fungal_Acyltransferase"/>
</dbReference>
<dbReference type="EnsemblPlants" id="ORUFI10G06400.1">
    <property type="protein sequence ID" value="ORUFI10G06400.1"/>
    <property type="gene ID" value="ORUFI10G06400"/>
</dbReference>
<reference evidence="5" key="1">
    <citation type="submission" date="2013-06" db="EMBL/GenBank/DDBJ databases">
        <authorList>
            <person name="Zhao Q."/>
        </authorList>
    </citation>
    <scope>NUCLEOTIDE SEQUENCE</scope>
    <source>
        <strain evidence="5">cv. W1943</strain>
    </source>
</reference>
<protein>
    <submittedName>
        <fullName evidence="4">Uncharacterized protein</fullName>
    </submittedName>
</protein>
<dbReference type="Gene3D" id="3.30.559.10">
    <property type="entry name" value="Chloramphenicol acetyltransferase-like domain"/>
    <property type="match status" value="1"/>
</dbReference>
<evidence type="ECO:0000256" key="2">
    <source>
        <dbReference type="ARBA" id="ARBA00022679"/>
    </source>
</evidence>
<accession>A0A0E0QXN2</accession>
<evidence type="ECO:0000256" key="3">
    <source>
        <dbReference type="ARBA" id="ARBA00023315"/>
    </source>
</evidence>
<organism evidence="4 5">
    <name type="scientific">Oryza rufipogon</name>
    <name type="common">Brownbeard rice</name>
    <name type="synonym">Asian wild rice</name>
    <dbReference type="NCBI Taxonomy" id="4529"/>
    <lineage>
        <taxon>Eukaryota</taxon>
        <taxon>Viridiplantae</taxon>
        <taxon>Streptophyta</taxon>
        <taxon>Embryophyta</taxon>
        <taxon>Tracheophyta</taxon>
        <taxon>Spermatophyta</taxon>
        <taxon>Magnoliopsida</taxon>
        <taxon>Liliopsida</taxon>
        <taxon>Poales</taxon>
        <taxon>Poaceae</taxon>
        <taxon>BOP clade</taxon>
        <taxon>Oryzoideae</taxon>
        <taxon>Oryzeae</taxon>
        <taxon>Oryzinae</taxon>
        <taxon>Oryza</taxon>
    </lineage>
</organism>
<dbReference type="PANTHER" id="PTHR31642">
    <property type="entry name" value="TRICHOTHECENE 3-O-ACETYLTRANSFERASE"/>
    <property type="match status" value="1"/>
</dbReference>
<keyword evidence="2" id="KW-0808">Transferase</keyword>
<dbReference type="Pfam" id="PF02458">
    <property type="entry name" value="Transferase"/>
    <property type="match status" value="1"/>
</dbReference>
<evidence type="ECO:0000256" key="1">
    <source>
        <dbReference type="ARBA" id="ARBA00009861"/>
    </source>
</evidence>
<dbReference type="PANTHER" id="PTHR31642:SF278">
    <property type="entry name" value="TRYPTAMINE HYDROXYCINNAMOYLTRANSFERASE 1"/>
    <property type="match status" value="1"/>
</dbReference>
<dbReference type="Gramene" id="ORUFI10G06400.1">
    <property type="protein sequence ID" value="ORUFI10G06400.1"/>
    <property type="gene ID" value="ORUFI10G06400"/>
</dbReference>
<keyword evidence="5" id="KW-1185">Reference proteome</keyword>
<name>A0A0E0QXN2_ORYRU</name>
<dbReference type="AlphaFoldDB" id="A0A0E0QXN2"/>
<sequence length="221" mass="24388">MDLYVPSVYAWNTDASGAEAPSNDKIKNSLAAVLARFPHLAGRFFGVDEHGRRYFDLNDAGALVLEATASASLADALSHDVPAHVNELYPKADKVVYQNGNNVTAHHHVADGKSMSVFFVAWAAAVHTRETLLPTPFHDRGVVVVPSRLPQPAFDHRNIEIGNFSVHYPEEFVARLKARVGTRCSTFRCLLAHAWKITAVRGLSLEEFTQGQDRGELPWLC</sequence>
<evidence type="ECO:0000313" key="4">
    <source>
        <dbReference type="EnsemblPlants" id="ORUFI10G06400.1"/>
    </source>
</evidence>
<comment type="similarity">
    <text evidence="1">Belongs to the plant acyltransferase family.</text>
</comment>
<reference evidence="4" key="2">
    <citation type="submission" date="2015-06" db="UniProtKB">
        <authorList>
            <consortium name="EnsemblPlants"/>
        </authorList>
    </citation>
    <scope>IDENTIFICATION</scope>
</reference>
<dbReference type="STRING" id="4529.A0A0E0QXN2"/>
<dbReference type="eggNOG" id="ENOG502QVP8">
    <property type="taxonomic scope" value="Eukaryota"/>
</dbReference>
<dbReference type="SUPFAM" id="SSF52777">
    <property type="entry name" value="CoA-dependent acyltransferases"/>
    <property type="match status" value="1"/>
</dbReference>
<dbReference type="GO" id="GO:0050734">
    <property type="term" value="F:hydroxycinnamoyltransferase activity"/>
    <property type="evidence" value="ECO:0007669"/>
    <property type="project" value="UniProtKB-ARBA"/>
</dbReference>
<proteinExistence type="inferred from homology"/>
<dbReference type="Proteomes" id="UP000008022">
    <property type="component" value="Unassembled WGS sequence"/>
</dbReference>
<evidence type="ECO:0000313" key="5">
    <source>
        <dbReference type="Proteomes" id="UP000008022"/>
    </source>
</evidence>
<keyword evidence="3" id="KW-0012">Acyltransferase</keyword>
<dbReference type="InterPro" id="IPR023213">
    <property type="entry name" value="CAT-like_dom_sf"/>
</dbReference>